<dbReference type="Pfam" id="PF00535">
    <property type="entry name" value="Glycos_transf_2"/>
    <property type="match status" value="1"/>
</dbReference>
<dbReference type="InterPro" id="IPR029044">
    <property type="entry name" value="Nucleotide-diphossugar_trans"/>
</dbReference>
<accession>A0ABZ2I018</accession>
<feature type="domain" description="Glycosyltransferase 2-like" evidence="1">
    <location>
        <begin position="4"/>
        <end position="133"/>
    </location>
</feature>
<evidence type="ECO:0000313" key="3">
    <source>
        <dbReference type="Proteomes" id="UP001369958"/>
    </source>
</evidence>
<reference evidence="2 3" key="1">
    <citation type="submission" date="2024-02" db="EMBL/GenBank/DDBJ databases">
        <title>Complete genome sequence of Pelagibacterium nitratireducens ZH15.</title>
        <authorList>
            <person name="Zhao L.H."/>
        </authorList>
    </citation>
    <scope>NUCLEOTIDE SEQUENCE [LARGE SCALE GENOMIC DNA]</scope>
    <source>
        <strain evidence="2 3">ZH15</strain>
    </source>
</reference>
<dbReference type="SUPFAM" id="SSF53448">
    <property type="entry name" value="Nucleotide-diphospho-sugar transferases"/>
    <property type="match status" value="1"/>
</dbReference>
<dbReference type="PANTHER" id="PTHR22916">
    <property type="entry name" value="GLYCOSYLTRANSFERASE"/>
    <property type="match status" value="1"/>
</dbReference>
<dbReference type="InterPro" id="IPR001173">
    <property type="entry name" value="Glyco_trans_2-like"/>
</dbReference>
<keyword evidence="2" id="KW-0808">Transferase</keyword>
<dbReference type="RefSeq" id="WP_338608586.1">
    <property type="nucleotide sequence ID" value="NZ_CP146275.1"/>
</dbReference>
<dbReference type="CDD" id="cd00761">
    <property type="entry name" value="Glyco_tranf_GTA_type"/>
    <property type="match status" value="1"/>
</dbReference>
<protein>
    <submittedName>
        <fullName evidence="2">Glycosyltransferase family 2 protein</fullName>
        <ecNumber evidence="2">2.4.-.-</ecNumber>
    </submittedName>
</protein>
<dbReference type="EMBL" id="CP146275">
    <property type="protein sequence ID" value="WWT33166.1"/>
    <property type="molecule type" value="Genomic_DNA"/>
</dbReference>
<dbReference type="Proteomes" id="UP001369958">
    <property type="component" value="Chromosome"/>
</dbReference>
<name>A0ABZ2I018_9HYPH</name>
<dbReference type="GO" id="GO:0016757">
    <property type="term" value="F:glycosyltransferase activity"/>
    <property type="evidence" value="ECO:0007669"/>
    <property type="project" value="UniProtKB-KW"/>
</dbReference>
<proteinExistence type="predicted"/>
<evidence type="ECO:0000313" key="2">
    <source>
        <dbReference type="EMBL" id="WWT33166.1"/>
    </source>
</evidence>
<keyword evidence="2" id="KW-0328">Glycosyltransferase</keyword>
<organism evidence="2 3">
    <name type="scientific">Pelagibacterium nitratireducens</name>
    <dbReference type="NCBI Taxonomy" id="1046114"/>
    <lineage>
        <taxon>Bacteria</taxon>
        <taxon>Pseudomonadati</taxon>
        <taxon>Pseudomonadota</taxon>
        <taxon>Alphaproteobacteria</taxon>
        <taxon>Hyphomicrobiales</taxon>
        <taxon>Devosiaceae</taxon>
        <taxon>Pelagibacterium</taxon>
    </lineage>
</organism>
<dbReference type="EC" id="2.4.-.-" evidence="2"/>
<keyword evidence="3" id="KW-1185">Reference proteome</keyword>
<gene>
    <name evidence="2" type="ORF">V6617_01460</name>
</gene>
<dbReference type="PANTHER" id="PTHR22916:SF3">
    <property type="entry name" value="UDP-GLCNAC:BETAGAL BETA-1,3-N-ACETYLGLUCOSAMINYLTRANSFERASE-LIKE PROTEIN 1"/>
    <property type="match status" value="1"/>
</dbReference>
<dbReference type="Gene3D" id="3.90.550.10">
    <property type="entry name" value="Spore Coat Polysaccharide Biosynthesis Protein SpsA, Chain A"/>
    <property type="match status" value="1"/>
</dbReference>
<evidence type="ECO:0000259" key="1">
    <source>
        <dbReference type="Pfam" id="PF00535"/>
    </source>
</evidence>
<sequence length="255" mass="29159">MKVTIVMASFNSVDHIVEAIESVIRQTLVDWELLISDDASSDQSVSIISDYVRLDSRIRLIESKKNLGAAKARNAAIEAATGRYIAFLDSDDLWKPEKLERQIAFMQQHDLAFTFCSYDRIDEVGNFINIHHVEKPVTYHDLLKSCVIGCLTAVYDTEKLGKVHMPDIRKRQDLGLWLRILKMTDRAVPLADSLAQYRVRANSVSSNKLNAAKYTWSVYRDIEKLGLLRSSYYFAHYAINGVFNTYVRPRLGNHI</sequence>